<organism evidence="1 2">
    <name type="scientific">Oceanobacillus indicireducens</name>
    <dbReference type="NCBI Taxonomy" id="1004261"/>
    <lineage>
        <taxon>Bacteria</taxon>
        <taxon>Bacillati</taxon>
        <taxon>Bacillota</taxon>
        <taxon>Bacilli</taxon>
        <taxon>Bacillales</taxon>
        <taxon>Bacillaceae</taxon>
        <taxon>Oceanobacillus</taxon>
    </lineage>
</organism>
<evidence type="ECO:0008006" key="3">
    <source>
        <dbReference type="Google" id="ProtNLM"/>
    </source>
</evidence>
<dbReference type="Gene3D" id="3.10.450.50">
    <property type="match status" value="1"/>
</dbReference>
<comment type="caution">
    <text evidence="1">The sequence shown here is derived from an EMBL/GenBank/DDBJ whole genome shotgun (WGS) entry which is preliminary data.</text>
</comment>
<proteinExistence type="predicted"/>
<dbReference type="InterPro" id="IPR004027">
    <property type="entry name" value="SEC_C_motif"/>
</dbReference>
<dbReference type="EMBL" id="BMOS01000006">
    <property type="protein sequence ID" value="GGN54474.1"/>
    <property type="molecule type" value="Genomic_DNA"/>
</dbReference>
<dbReference type="InterPro" id="IPR011990">
    <property type="entry name" value="TPR-like_helical_dom_sf"/>
</dbReference>
<name>A0A917XWE7_9BACI</name>
<sequence>MVKIDENLQSELDEQMQEGYKLSMSGKTTAAADMWIGLWRKFIDTMDLYNLEYIEDMDKAFSGLQSIYNWSMDFEVELSNAAREDKRFVQSKIDFCTKYIALKKDKNEYNVLVLKRVIAASYFEMGETDEGEKLFKAYIKEHPTSGWGWIHWSDQYGMFSEPQNRDIEKAIQILEQGLEVEGLNDKLDVLERLEALYTELGMTQESVELLHKIADEKGKRNIGEWEEVLPLFQKNPLVKTIKVGRNDPCPCGSGKKYKKCCGK</sequence>
<dbReference type="SUPFAM" id="SSF48452">
    <property type="entry name" value="TPR-like"/>
    <property type="match status" value="1"/>
</dbReference>
<dbReference type="InterPro" id="IPR019734">
    <property type="entry name" value="TPR_rpt"/>
</dbReference>
<protein>
    <recommendedName>
        <fullName evidence="3">SEC-C domain-containing protein</fullName>
    </recommendedName>
</protein>
<dbReference type="Pfam" id="PF02810">
    <property type="entry name" value="SEC-C"/>
    <property type="match status" value="1"/>
</dbReference>
<dbReference type="RefSeq" id="WP_229782588.1">
    <property type="nucleotide sequence ID" value="NZ_BMOS01000006.1"/>
</dbReference>
<reference evidence="1" key="2">
    <citation type="submission" date="2020-09" db="EMBL/GenBank/DDBJ databases">
        <authorList>
            <person name="Sun Q."/>
            <person name="Ohkuma M."/>
        </authorList>
    </citation>
    <scope>NUCLEOTIDE SEQUENCE</scope>
    <source>
        <strain evidence="1">JCM 17251</strain>
    </source>
</reference>
<evidence type="ECO:0000313" key="2">
    <source>
        <dbReference type="Proteomes" id="UP000624041"/>
    </source>
</evidence>
<accession>A0A917XWE7</accession>
<keyword evidence="2" id="KW-1185">Reference proteome</keyword>
<reference evidence="1" key="1">
    <citation type="journal article" date="2014" name="Int. J. Syst. Evol. Microbiol.">
        <title>Complete genome sequence of Corynebacterium casei LMG S-19264T (=DSM 44701T), isolated from a smear-ripened cheese.</title>
        <authorList>
            <consortium name="US DOE Joint Genome Institute (JGI-PGF)"/>
            <person name="Walter F."/>
            <person name="Albersmeier A."/>
            <person name="Kalinowski J."/>
            <person name="Ruckert C."/>
        </authorList>
    </citation>
    <scope>NUCLEOTIDE SEQUENCE</scope>
    <source>
        <strain evidence="1">JCM 17251</strain>
    </source>
</reference>
<dbReference type="Pfam" id="PF13174">
    <property type="entry name" value="TPR_6"/>
    <property type="match status" value="1"/>
</dbReference>
<dbReference type="Proteomes" id="UP000624041">
    <property type="component" value="Unassembled WGS sequence"/>
</dbReference>
<evidence type="ECO:0000313" key="1">
    <source>
        <dbReference type="EMBL" id="GGN54474.1"/>
    </source>
</evidence>
<gene>
    <name evidence="1" type="ORF">GCM10007971_12240</name>
</gene>
<dbReference type="SUPFAM" id="SSF103642">
    <property type="entry name" value="Sec-C motif"/>
    <property type="match status" value="1"/>
</dbReference>
<dbReference type="AlphaFoldDB" id="A0A917XWE7"/>